<dbReference type="Gene3D" id="3.40.190.100">
    <property type="entry name" value="Glycine betaine-binding periplasmic protein, domain 2"/>
    <property type="match status" value="1"/>
</dbReference>
<protein>
    <recommendedName>
        <fullName evidence="2">ABC-type glycine betaine transport system substrate-binding domain-containing protein</fullName>
    </recommendedName>
</protein>
<evidence type="ECO:0000259" key="2">
    <source>
        <dbReference type="Pfam" id="PF04069"/>
    </source>
</evidence>
<gene>
    <name evidence="3" type="ORF">CKO28_10160</name>
</gene>
<dbReference type="InterPro" id="IPR007210">
    <property type="entry name" value="ABC_Gly_betaine_transp_sub-bd"/>
</dbReference>
<dbReference type="Proteomes" id="UP001296873">
    <property type="component" value="Unassembled WGS sequence"/>
</dbReference>
<proteinExistence type="predicted"/>
<keyword evidence="4" id="KW-1185">Reference proteome</keyword>
<name>A0ABS1DD69_9PROT</name>
<dbReference type="RefSeq" id="WP_200340707.1">
    <property type="nucleotide sequence ID" value="NZ_NRRL01000022.1"/>
</dbReference>
<reference evidence="3 4" key="1">
    <citation type="journal article" date="2020" name="Microorganisms">
        <title>Osmotic Adaptation and Compatible Solute Biosynthesis of Phototrophic Bacteria as Revealed from Genome Analyses.</title>
        <authorList>
            <person name="Imhoff J.F."/>
            <person name="Rahn T."/>
            <person name="Kunzel S."/>
            <person name="Keller A."/>
            <person name="Neulinger S.C."/>
        </authorList>
    </citation>
    <scope>NUCLEOTIDE SEQUENCE [LARGE SCALE GENOMIC DNA]</scope>
    <source>
        <strain evidence="3 4">DSM 9895</strain>
    </source>
</reference>
<feature type="chain" id="PRO_5046857411" description="ABC-type glycine betaine transport system substrate-binding domain-containing protein" evidence="1">
    <location>
        <begin position="41"/>
        <end position="326"/>
    </location>
</feature>
<comment type="caution">
    <text evidence="3">The sequence shown here is derived from an EMBL/GenBank/DDBJ whole genome shotgun (WGS) entry which is preliminary data.</text>
</comment>
<feature type="domain" description="ABC-type glycine betaine transport system substrate-binding" evidence="2">
    <location>
        <begin position="63"/>
        <end position="309"/>
    </location>
</feature>
<dbReference type="EMBL" id="NRRL01000022">
    <property type="protein sequence ID" value="MBK1668398.1"/>
    <property type="molecule type" value="Genomic_DNA"/>
</dbReference>
<evidence type="ECO:0000256" key="1">
    <source>
        <dbReference type="SAM" id="SignalP"/>
    </source>
</evidence>
<keyword evidence="1" id="KW-0732">Signal</keyword>
<evidence type="ECO:0000313" key="3">
    <source>
        <dbReference type="EMBL" id="MBK1668398.1"/>
    </source>
</evidence>
<accession>A0ABS1DD69</accession>
<feature type="signal peptide" evidence="1">
    <location>
        <begin position="1"/>
        <end position="40"/>
    </location>
</feature>
<evidence type="ECO:0000313" key="4">
    <source>
        <dbReference type="Proteomes" id="UP001296873"/>
    </source>
</evidence>
<dbReference type="SUPFAM" id="SSF53850">
    <property type="entry name" value="Periplasmic binding protein-like II"/>
    <property type="match status" value="1"/>
</dbReference>
<sequence length="326" mass="35092">MARSRLRLPTLIQPRPRCWRLRRTATAASLLLIAAGVAGAGAQPRGSTQVAPIRQAYPAASNSIQLGHTASVTGTVTAELIAAVLRRRLGYRVRLVLADVAFLYSALGGERIDVFPGAWTPDTHAAFLRRLGGRVDSLGTLSHRARVGWLVPGGPAAQTVRGLDDLRTPAVRARFAGKVHGGEAGSGVMRLSERALRAYRLNGWSLDPSSRAGATLALKRAARRGEPVIATGRQPHWILGALDVRFLADPKGAFGGPQRIRILGREAFTADHPWAAQVLSRISLPPAMLQDLVMAAHDRGVDAAVARFMARHDHRVAYWVTGRIGR</sequence>
<organism evidence="3 4">
    <name type="scientific">Rhodovibrio sodomensis</name>
    <dbReference type="NCBI Taxonomy" id="1088"/>
    <lineage>
        <taxon>Bacteria</taxon>
        <taxon>Pseudomonadati</taxon>
        <taxon>Pseudomonadota</taxon>
        <taxon>Alphaproteobacteria</taxon>
        <taxon>Rhodospirillales</taxon>
        <taxon>Rhodovibrionaceae</taxon>
        <taxon>Rhodovibrio</taxon>
    </lineage>
</organism>
<dbReference type="Gene3D" id="3.40.190.10">
    <property type="entry name" value="Periplasmic binding protein-like II"/>
    <property type="match status" value="1"/>
</dbReference>
<dbReference type="Pfam" id="PF04069">
    <property type="entry name" value="OpuAC"/>
    <property type="match status" value="1"/>
</dbReference>